<dbReference type="NCBIfam" id="NF009202">
    <property type="entry name" value="PRK12550.1"/>
    <property type="match status" value="1"/>
</dbReference>
<dbReference type="InterPro" id="IPR036291">
    <property type="entry name" value="NAD(P)-bd_dom_sf"/>
</dbReference>
<dbReference type="GO" id="GO:0005829">
    <property type="term" value="C:cytosol"/>
    <property type="evidence" value="ECO:0007669"/>
    <property type="project" value="TreeGrafter"/>
</dbReference>
<dbReference type="InterPro" id="IPR046346">
    <property type="entry name" value="Aminoacid_DH-like_N_sf"/>
</dbReference>
<dbReference type="InterPro" id="IPR013708">
    <property type="entry name" value="Shikimate_DH-bd_N"/>
</dbReference>
<feature type="domain" description="Shikimate dehydrogenase substrate binding N-terminal" evidence="1">
    <location>
        <begin position="27"/>
        <end position="95"/>
    </location>
</feature>
<keyword evidence="3" id="KW-1185">Reference proteome</keyword>
<organism evidence="2 3">
    <name type="scientific">Antrihabitans stalactiti</name>
    <dbReference type="NCBI Taxonomy" id="2584121"/>
    <lineage>
        <taxon>Bacteria</taxon>
        <taxon>Bacillati</taxon>
        <taxon>Actinomycetota</taxon>
        <taxon>Actinomycetes</taxon>
        <taxon>Mycobacteriales</taxon>
        <taxon>Nocardiaceae</taxon>
        <taxon>Antrihabitans</taxon>
    </lineage>
</organism>
<dbReference type="PANTHER" id="PTHR21089:SF9">
    <property type="entry name" value="SHIKIMATE DEHYDROGENASE-LIKE PROTEIN HI_0607"/>
    <property type="match status" value="1"/>
</dbReference>
<dbReference type="Proteomes" id="UP000535543">
    <property type="component" value="Unassembled WGS sequence"/>
</dbReference>
<dbReference type="RefSeq" id="WP_169593631.1">
    <property type="nucleotide sequence ID" value="NZ_VCQU01000013.1"/>
</dbReference>
<dbReference type="PANTHER" id="PTHR21089">
    <property type="entry name" value="SHIKIMATE DEHYDROGENASE"/>
    <property type="match status" value="1"/>
</dbReference>
<dbReference type="GO" id="GO:0019632">
    <property type="term" value="P:shikimate metabolic process"/>
    <property type="evidence" value="ECO:0007669"/>
    <property type="project" value="TreeGrafter"/>
</dbReference>
<proteinExistence type="predicted"/>
<reference evidence="2 3" key="1">
    <citation type="submission" date="2019-05" db="EMBL/GenBank/DDBJ databases">
        <authorList>
            <person name="Lee S.D."/>
        </authorList>
    </citation>
    <scope>NUCLEOTIDE SEQUENCE [LARGE SCALE GENOMIC DNA]</scope>
    <source>
        <strain evidence="2 3">YC2-7</strain>
    </source>
</reference>
<name>A0A848KQJ9_9NOCA</name>
<dbReference type="Gene3D" id="3.40.50.10860">
    <property type="entry name" value="Leucine Dehydrogenase, chain A, domain 1"/>
    <property type="match status" value="1"/>
</dbReference>
<dbReference type="GO" id="GO:0004764">
    <property type="term" value="F:shikimate 3-dehydrogenase (NADP+) activity"/>
    <property type="evidence" value="ECO:0007669"/>
    <property type="project" value="InterPro"/>
</dbReference>
<dbReference type="Pfam" id="PF08501">
    <property type="entry name" value="Shikimate_dh_N"/>
    <property type="match status" value="1"/>
</dbReference>
<dbReference type="EMBL" id="VCQU01000013">
    <property type="protein sequence ID" value="NMN98872.1"/>
    <property type="molecule type" value="Genomic_DNA"/>
</dbReference>
<evidence type="ECO:0000259" key="1">
    <source>
        <dbReference type="Pfam" id="PF08501"/>
    </source>
</evidence>
<dbReference type="SUPFAM" id="SSF53223">
    <property type="entry name" value="Aminoacid dehydrogenase-like, N-terminal domain"/>
    <property type="match status" value="1"/>
</dbReference>
<dbReference type="InterPro" id="IPR022893">
    <property type="entry name" value="Shikimate_DH_fam"/>
</dbReference>
<dbReference type="SUPFAM" id="SSF51735">
    <property type="entry name" value="NAD(P)-binding Rossmann-fold domains"/>
    <property type="match status" value="1"/>
</dbReference>
<evidence type="ECO:0000313" key="3">
    <source>
        <dbReference type="Proteomes" id="UP000535543"/>
    </source>
</evidence>
<protein>
    <submittedName>
        <fullName evidence="2">Shikimate 5-dehydrogenase</fullName>
    </submittedName>
</protein>
<dbReference type="GO" id="GO:0009423">
    <property type="term" value="P:chorismate biosynthetic process"/>
    <property type="evidence" value="ECO:0007669"/>
    <property type="project" value="TreeGrafter"/>
</dbReference>
<gene>
    <name evidence="2" type="ORF">FGL95_27940</name>
</gene>
<reference evidence="2 3" key="2">
    <citation type="submission" date="2020-06" db="EMBL/GenBank/DDBJ databases">
        <title>Antribacter stalactiti gen. nov., sp. nov., a new member of the family Nacardiaceae isolated from a cave.</title>
        <authorList>
            <person name="Kim I.S."/>
        </authorList>
    </citation>
    <scope>NUCLEOTIDE SEQUENCE [LARGE SCALE GENOMIC DNA]</scope>
    <source>
        <strain evidence="2 3">YC2-7</strain>
    </source>
</reference>
<evidence type="ECO:0000313" key="2">
    <source>
        <dbReference type="EMBL" id="NMN98872.1"/>
    </source>
</evidence>
<dbReference type="GO" id="GO:0050661">
    <property type="term" value="F:NADP binding"/>
    <property type="evidence" value="ECO:0007669"/>
    <property type="project" value="TreeGrafter"/>
</dbReference>
<comment type="caution">
    <text evidence="2">The sequence shown here is derived from an EMBL/GenBank/DDBJ whole genome shotgun (WGS) entry which is preliminary data.</text>
</comment>
<accession>A0A848KQJ9</accession>
<dbReference type="AlphaFoldDB" id="A0A848KQJ9"/>
<dbReference type="CDD" id="cd01065">
    <property type="entry name" value="NAD_bind_Shikimate_DH"/>
    <property type="match status" value="1"/>
</dbReference>
<sequence length="274" mass="28886">MDHSRLIGKDTTLCISLAARPSNIGTRFHNYLYNELDLDFLYKAFTTTDLAAAIGGVKALGIRGCSVSMPFKEECIQYLDVMHPSASAIASVNTIVNEDGELHAYNTDYQAVVNLLQENAVDTGLSYAVAGSGGMAKAVVAALHDSGFTNGTVIARNAAAGRALAEQYGASWAQSLTTPAQLLVNATPIGMEGGPESTARPFTENAIDAAEVVFDVVAKPSNTPLVLAALQRSKVVITGAEVIALQAAEQFDLYTGVRPTPDQISRASAYSRQA</sequence>
<dbReference type="Gene3D" id="3.40.50.720">
    <property type="entry name" value="NAD(P)-binding Rossmann-like Domain"/>
    <property type="match status" value="1"/>
</dbReference>